<comment type="similarity">
    <text evidence="7">Belongs to the antibiotic biosynthesis monooxygenase family. Heme-degrading monooxygenase IsdG subfamily.</text>
</comment>
<gene>
    <name evidence="7" type="primary">isdG</name>
    <name evidence="9" type="ORF">ACA29_13840</name>
</gene>
<dbReference type="GO" id="GO:0004392">
    <property type="term" value="F:heme oxygenase (decyclizing) activity"/>
    <property type="evidence" value="ECO:0007669"/>
    <property type="project" value="UniProtKB-UniRule"/>
</dbReference>
<organism evidence="9 10">
    <name type="scientific">Lederbergia galactosidilytica</name>
    <dbReference type="NCBI Taxonomy" id="217031"/>
    <lineage>
        <taxon>Bacteria</taxon>
        <taxon>Bacillati</taxon>
        <taxon>Bacillota</taxon>
        <taxon>Bacilli</taxon>
        <taxon>Bacillales</taxon>
        <taxon>Bacillaceae</taxon>
        <taxon>Lederbergia</taxon>
    </lineage>
</organism>
<dbReference type="NCBIfam" id="NF009839">
    <property type="entry name" value="PRK13314.1"/>
    <property type="match status" value="1"/>
</dbReference>
<dbReference type="GO" id="GO:0042167">
    <property type="term" value="P:heme catabolic process"/>
    <property type="evidence" value="ECO:0007669"/>
    <property type="project" value="UniProtKB-UniRule"/>
</dbReference>
<dbReference type="Gene3D" id="3.30.70.100">
    <property type="match status" value="1"/>
</dbReference>
<comment type="catalytic activity">
    <reaction evidence="7">
        <text>heme b + 3 reduced [NADPH--hemoprotein reductase] + 3 O2 = biliverdin IXalpha + CO + Fe(2+) + 3 oxidized [NADPH--hemoprotein reductase] + 3 H2O + H(+)</text>
        <dbReference type="Rhea" id="RHEA:21764"/>
        <dbReference type="Rhea" id="RHEA-COMP:11964"/>
        <dbReference type="Rhea" id="RHEA-COMP:11965"/>
        <dbReference type="ChEBI" id="CHEBI:15377"/>
        <dbReference type="ChEBI" id="CHEBI:15378"/>
        <dbReference type="ChEBI" id="CHEBI:15379"/>
        <dbReference type="ChEBI" id="CHEBI:17245"/>
        <dbReference type="ChEBI" id="CHEBI:29033"/>
        <dbReference type="ChEBI" id="CHEBI:57618"/>
        <dbReference type="ChEBI" id="CHEBI:57991"/>
        <dbReference type="ChEBI" id="CHEBI:58210"/>
        <dbReference type="ChEBI" id="CHEBI:60344"/>
        <dbReference type="EC" id="1.14.14.18"/>
    </reaction>
</comment>
<proteinExistence type="inferred from homology"/>
<protein>
    <recommendedName>
        <fullName evidence="7">Heme-degrading monooxygenase</fullName>
        <ecNumber evidence="7">1.14.14.18</ecNumber>
    </recommendedName>
    <alternativeName>
        <fullName evidence="7">Heme oxygenase</fullName>
    </alternativeName>
    <alternativeName>
        <fullName evidence="7">Iron-regulated surface determinant</fullName>
    </alternativeName>
    <alternativeName>
        <fullName evidence="7">Iron-responsive surface determinant</fullName>
    </alternativeName>
</protein>
<keyword evidence="1 7" id="KW-0963">Cytoplasm</keyword>
<feature type="domain" description="ABM" evidence="8">
    <location>
        <begin position="2"/>
        <end position="93"/>
    </location>
</feature>
<evidence type="ECO:0000313" key="10">
    <source>
        <dbReference type="Proteomes" id="UP000053881"/>
    </source>
</evidence>
<feature type="binding site" evidence="7">
    <location>
        <position position="6"/>
    </location>
    <ligand>
        <name>Fe cation</name>
        <dbReference type="ChEBI" id="CHEBI:24875"/>
    </ligand>
</feature>
<dbReference type="GO" id="GO:0033212">
    <property type="term" value="P:iron import into cell"/>
    <property type="evidence" value="ECO:0007669"/>
    <property type="project" value="InterPro"/>
</dbReference>
<dbReference type="PATRIC" id="fig|217031.4.peg.4658"/>
<comment type="subcellular location">
    <subcellularLocation>
        <location evidence="7">Cytoplasm</location>
    </subcellularLocation>
</comment>
<evidence type="ECO:0000256" key="6">
    <source>
        <dbReference type="ARBA" id="ARBA00023033"/>
    </source>
</evidence>
<dbReference type="SUPFAM" id="SSF54909">
    <property type="entry name" value="Dimeric alpha+beta barrel"/>
    <property type="match status" value="1"/>
</dbReference>
<dbReference type="EC" id="1.14.14.18" evidence="7"/>
<dbReference type="GO" id="GO:0020037">
    <property type="term" value="F:heme binding"/>
    <property type="evidence" value="ECO:0007669"/>
    <property type="project" value="UniProtKB-UniRule"/>
</dbReference>
<comment type="function">
    <text evidence="7">Allows bacterial pathogens to use the host heme as an iron source. Catalyzes the oxidative degradation of the heme macrocyclic porphyrin ring to the biliverdin in the presence of a suitable electron donor such as ascorbate or NADPH--cytochrome P450 reductase, with subsequent release of free iron.</text>
</comment>
<reference evidence="9 10" key="1">
    <citation type="submission" date="2015-06" db="EMBL/GenBank/DDBJ databases">
        <title>Genome sequencing project of Bacillus galactosidilyticus PL133.</title>
        <authorList>
            <person name="Gaiero J."/>
            <person name="Nicol R."/>
            <person name="Habash M."/>
        </authorList>
    </citation>
    <scope>NUCLEOTIDE SEQUENCE [LARGE SCALE GENOMIC DNA]</scope>
    <source>
        <strain evidence="9 10">PL133</strain>
    </source>
</reference>
<dbReference type="Pfam" id="PF03992">
    <property type="entry name" value="ABM"/>
    <property type="match status" value="1"/>
</dbReference>
<accession>A0A0Q9Y6W1</accession>
<keyword evidence="6 7" id="KW-0503">Monooxygenase</keyword>
<keyword evidence="4 7" id="KW-0560">Oxidoreductase</keyword>
<feature type="site" description="Transition state stabilizer" evidence="7">
    <location>
        <position position="66"/>
    </location>
</feature>
<dbReference type="GO" id="GO:0005506">
    <property type="term" value="F:iron ion binding"/>
    <property type="evidence" value="ECO:0007669"/>
    <property type="project" value="UniProtKB-UniRule"/>
</dbReference>
<evidence type="ECO:0000256" key="4">
    <source>
        <dbReference type="ARBA" id="ARBA00023002"/>
    </source>
</evidence>
<evidence type="ECO:0000256" key="3">
    <source>
        <dbReference type="ARBA" id="ARBA00022723"/>
    </source>
</evidence>
<dbReference type="InterPro" id="IPR007138">
    <property type="entry name" value="ABM_dom"/>
</dbReference>
<name>A0A0Q9Y6W1_9BACI</name>
<comment type="caution">
    <text evidence="7">Lacks conserved residue(s) required for the propagation of feature annotation.</text>
</comment>
<evidence type="ECO:0000256" key="2">
    <source>
        <dbReference type="ARBA" id="ARBA00022617"/>
    </source>
</evidence>
<feature type="binding site" description="axial binding residue" evidence="7">
    <location>
        <position position="76"/>
    </location>
    <ligand>
        <name>heme</name>
        <dbReference type="ChEBI" id="CHEBI:30413"/>
    </ligand>
    <ligandPart>
        <name>Fe</name>
        <dbReference type="ChEBI" id="CHEBI:18248"/>
    </ligandPart>
</feature>
<evidence type="ECO:0000259" key="8">
    <source>
        <dbReference type="PROSITE" id="PS51725"/>
    </source>
</evidence>
<keyword evidence="2 7" id="KW-0349">Heme</keyword>
<sequence length="107" mass="12414">MIIVNNITKIKKGEGYKLVERFDKTGKIESMEGFLGLEVMITDKLRDYDEVTISTRWDSQESFNNWKNSDAFKQAHSHKGVRPDYIISNKIAFYQVKVTRQPIATIV</sequence>
<dbReference type="InterPro" id="IPR011008">
    <property type="entry name" value="Dimeric_a/b-barrel"/>
</dbReference>
<dbReference type="EMBL" id="LGPB01000109">
    <property type="protein sequence ID" value="KRG11831.1"/>
    <property type="molecule type" value="Genomic_DNA"/>
</dbReference>
<evidence type="ECO:0000256" key="1">
    <source>
        <dbReference type="ARBA" id="ARBA00022490"/>
    </source>
</evidence>
<keyword evidence="3 7" id="KW-0479">Metal-binding</keyword>
<dbReference type="HAMAP" id="MF_01272">
    <property type="entry name" value="Heme_degrading_monooxygenase"/>
    <property type="match status" value="1"/>
</dbReference>
<dbReference type="InterPro" id="IPR050404">
    <property type="entry name" value="Heme-degrading_MO"/>
</dbReference>
<evidence type="ECO:0000313" key="9">
    <source>
        <dbReference type="EMBL" id="KRG11831.1"/>
    </source>
</evidence>
<dbReference type="PANTHER" id="PTHR34474:SF4">
    <property type="entry name" value="HEME OXYGENASE (STAPHYLOBILIN-PRODUCING) 1"/>
    <property type="match status" value="1"/>
</dbReference>
<dbReference type="InterPro" id="IPR023953">
    <property type="entry name" value="IsdG"/>
</dbReference>
<evidence type="ECO:0000256" key="7">
    <source>
        <dbReference type="HAMAP-Rule" id="MF_01272"/>
    </source>
</evidence>
<dbReference type="GO" id="GO:0005737">
    <property type="term" value="C:cytoplasm"/>
    <property type="evidence" value="ECO:0007669"/>
    <property type="project" value="UniProtKB-SubCell"/>
</dbReference>
<dbReference type="AlphaFoldDB" id="A0A0Q9Y6W1"/>
<evidence type="ECO:0000256" key="5">
    <source>
        <dbReference type="ARBA" id="ARBA00023004"/>
    </source>
</evidence>
<comment type="subunit">
    <text evidence="7">Homodimer.</text>
</comment>
<dbReference type="PANTHER" id="PTHR34474">
    <property type="entry name" value="SIGNAL TRANSDUCTION PROTEIN TRAP"/>
    <property type="match status" value="1"/>
</dbReference>
<keyword evidence="5 7" id="KW-0408">Iron</keyword>
<comment type="caution">
    <text evidence="9">The sequence shown here is derived from an EMBL/GenBank/DDBJ whole genome shotgun (WGS) entry which is preliminary data.</text>
</comment>
<dbReference type="Proteomes" id="UP000053881">
    <property type="component" value="Unassembled WGS sequence"/>
</dbReference>
<dbReference type="PROSITE" id="PS51725">
    <property type="entry name" value="ABM"/>
    <property type="match status" value="1"/>
</dbReference>